<keyword evidence="3" id="KW-0413">Isomerase</keyword>
<feature type="domain" description="MDMPI C-terminal" evidence="1">
    <location>
        <begin position="145"/>
        <end position="245"/>
    </location>
</feature>
<protein>
    <submittedName>
        <fullName evidence="3">Maleylpyruvate isomerase family mycothiol-dependent enzyme</fullName>
    </submittedName>
</protein>
<accession>A0ABW5GVG7</accession>
<gene>
    <name evidence="3" type="ORF">ACFSYJ_40015</name>
</gene>
<dbReference type="Proteomes" id="UP001597419">
    <property type="component" value="Unassembled WGS sequence"/>
</dbReference>
<keyword evidence="4" id="KW-1185">Reference proteome</keyword>
<dbReference type="InterPro" id="IPR024344">
    <property type="entry name" value="MDMPI_metal-binding"/>
</dbReference>
<dbReference type="EMBL" id="JBHUKU010000028">
    <property type="protein sequence ID" value="MFD2464860.1"/>
    <property type="molecule type" value="Genomic_DNA"/>
</dbReference>
<dbReference type="NCBIfam" id="TIGR03083">
    <property type="entry name" value="maleylpyruvate isomerase family mycothiol-dependent enzyme"/>
    <property type="match status" value="1"/>
</dbReference>
<dbReference type="SUPFAM" id="SSF109854">
    <property type="entry name" value="DinB/YfiT-like putative metalloenzymes"/>
    <property type="match status" value="1"/>
</dbReference>
<dbReference type="Gene3D" id="1.20.120.450">
    <property type="entry name" value="dinb family like domain"/>
    <property type="match status" value="1"/>
</dbReference>
<reference evidence="4" key="1">
    <citation type="journal article" date="2019" name="Int. J. Syst. Evol. Microbiol.">
        <title>The Global Catalogue of Microorganisms (GCM) 10K type strain sequencing project: providing services to taxonomists for standard genome sequencing and annotation.</title>
        <authorList>
            <consortium name="The Broad Institute Genomics Platform"/>
            <consortium name="The Broad Institute Genome Sequencing Center for Infectious Disease"/>
            <person name="Wu L."/>
            <person name="Ma J."/>
        </authorList>
    </citation>
    <scope>NUCLEOTIDE SEQUENCE [LARGE SCALE GENOMIC DNA]</scope>
    <source>
        <strain evidence="4">CGMCC 4.7643</strain>
    </source>
</reference>
<name>A0ABW5GVG7_9PSEU</name>
<dbReference type="Pfam" id="PF11716">
    <property type="entry name" value="MDMPI_N"/>
    <property type="match status" value="1"/>
</dbReference>
<dbReference type="RefSeq" id="WP_345399653.1">
    <property type="nucleotide sequence ID" value="NZ_BAABHG010000010.1"/>
</dbReference>
<proteinExistence type="predicted"/>
<evidence type="ECO:0000259" key="1">
    <source>
        <dbReference type="Pfam" id="PF07398"/>
    </source>
</evidence>
<dbReference type="PANTHER" id="PTHR40758:SF1">
    <property type="entry name" value="CONSERVED PROTEIN"/>
    <property type="match status" value="1"/>
</dbReference>
<evidence type="ECO:0000313" key="3">
    <source>
        <dbReference type="EMBL" id="MFD2464860.1"/>
    </source>
</evidence>
<dbReference type="GO" id="GO:0016853">
    <property type="term" value="F:isomerase activity"/>
    <property type="evidence" value="ECO:0007669"/>
    <property type="project" value="UniProtKB-KW"/>
</dbReference>
<dbReference type="Pfam" id="PF07398">
    <property type="entry name" value="MDMPI_C"/>
    <property type="match status" value="1"/>
</dbReference>
<evidence type="ECO:0000259" key="2">
    <source>
        <dbReference type="Pfam" id="PF11716"/>
    </source>
</evidence>
<comment type="caution">
    <text evidence="3">The sequence shown here is derived from an EMBL/GenBank/DDBJ whole genome shotgun (WGS) entry which is preliminary data.</text>
</comment>
<organism evidence="3 4">
    <name type="scientific">Amycolatopsis samaneae</name>
    <dbReference type="NCBI Taxonomy" id="664691"/>
    <lineage>
        <taxon>Bacteria</taxon>
        <taxon>Bacillati</taxon>
        <taxon>Actinomycetota</taxon>
        <taxon>Actinomycetes</taxon>
        <taxon>Pseudonocardiales</taxon>
        <taxon>Pseudonocardiaceae</taxon>
        <taxon>Amycolatopsis</taxon>
    </lineage>
</organism>
<dbReference type="InterPro" id="IPR017517">
    <property type="entry name" value="Maleyloyr_isom"/>
</dbReference>
<feature type="domain" description="Mycothiol-dependent maleylpyruvate isomerase metal-binding" evidence="2">
    <location>
        <begin position="14"/>
        <end position="133"/>
    </location>
</feature>
<evidence type="ECO:0000313" key="4">
    <source>
        <dbReference type="Proteomes" id="UP001597419"/>
    </source>
</evidence>
<sequence length="253" mass="26965">MTHLGFDRLAEGLREQTGAFTAAVEGLAPDTPVPTCPLWTIRELVGHVGQAHRWAAGLVRTGTAAAIPDPFEAEPGEPPHWPGWLREGAAELAGAVGETGTDTPVWTPIGARPALFWLRRMLAETVVHNGDAALASGRPYLLAADLAEDVLSENLDMFSAPEATTVRPALAALRGDGQTLRLRPRGAAPGWRITRTPAGVGWDRGDADAEVTVTGEIRHLVLVISRRLPPDDPRVTVTGDRALLDEWLAATAL</sequence>
<dbReference type="InterPro" id="IPR010872">
    <property type="entry name" value="MDMPI_C-term_domain"/>
</dbReference>
<dbReference type="InterPro" id="IPR034660">
    <property type="entry name" value="DinB/YfiT-like"/>
</dbReference>
<dbReference type="PANTHER" id="PTHR40758">
    <property type="entry name" value="CONSERVED PROTEIN"/>
    <property type="match status" value="1"/>
</dbReference>